<feature type="domain" description="AAA+ ATPase" evidence="1">
    <location>
        <begin position="46"/>
        <end position="283"/>
    </location>
</feature>
<proteinExistence type="predicted"/>
<comment type="caution">
    <text evidence="2">The sequence shown here is derived from an EMBL/GenBank/DDBJ whole genome shotgun (WGS) entry which is preliminary data.</text>
</comment>
<dbReference type="EMBL" id="QFXD01000262">
    <property type="protein sequence ID" value="RDH87992.1"/>
    <property type="molecule type" value="Genomic_DNA"/>
</dbReference>
<accession>A0A370DSA8</accession>
<evidence type="ECO:0000313" key="2">
    <source>
        <dbReference type="EMBL" id="RDH87992.1"/>
    </source>
</evidence>
<dbReference type="GO" id="GO:0016887">
    <property type="term" value="F:ATP hydrolysis activity"/>
    <property type="evidence" value="ECO:0007669"/>
    <property type="project" value="InterPro"/>
</dbReference>
<dbReference type="InterPro" id="IPR011703">
    <property type="entry name" value="ATPase_AAA-3"/>
</dbReference>
<dbReference type="Gene3D" id="3.40.50.300">
    <property type="entry name" value="P-loop containing nucleotide triphosphate hydrolases"/>
    <property type="match status" value="1"/>
</dbReference>
<sequence>MKASRELTESDFQDAHDDLRSLKQALESAIVGQEGLIDRLLIAFISGGHTLLEGLPGLGKTHLAKALAAATGLKFSRVQCTPDLMPADITGSEILIRDAQGEQRLDFQRGPIFAPLVLVNEVNRATPKTQSALLEAMQEHQVTHAGITHPLPSPFWVMATQNPIEIEDTYPLPEAQLDRFLVKLNVEFPSEAALLSMLDISLDDEPSEHLQPVLDLERLVSIMATGREIVIADRIKQAAVTLLLATHPDTSSGTSHFRYGASPRGLQALGLRRLDQIDIDPGFFQNVGVIELEAIQIKLDRAPGVAGQQIGKIVHQLLFGEVIDLMVEIITDAADGPGVGFNGLGSKAFKVQVL</sequence>
<organism evidence="2 3">
    <name type="scientific">endosymbiont of Lamellibrachia luymesi</name>
    <dbReference type="NCBI Taxonomy" id="2200907"/>
    <lineage>
        <taxon>Bacteria</taxon>
        <taxon>Pseudomonadati</taxon>
        <taxon>Pseudomonadota</taxon>
        <taxon>Gammaproteobacteria</taxon>
        <taxon>sulfur-oxidizing symbionts</taxon>
    </lineage>
</organism>
<dbReference type="Proteomes" id="UP000255508">
    <property type="component" value="Unassembled WGS sequence"/>
</dbReference>
<reference evidence="2 3" key="1">
    <citation type="journal article" date="2018" name="ISME J.">
        <title>Endosymbiont genomes yield clues of tubeworm success.</title>
        <authorList>
            <person name="Li Y."/>
            <person name="Liles M.R."/>
            <person name="Halanych K.M."/>
        </authorList>
    </citation>
    <scope>NUCLEOTIDE SEQUENCE [LARGE SCALE GENOMIC DNA]</scope>
    <source>
        <strain evidence="2">A1422</strain>
    </source>
</reference>
<dbReference type="Pfam" id="PF07726">
    <property type="entry name" value="AAA_3"/>
    <property type="match status" value="1"/>
</dbReference>
<dbReference type="SMART" id="SM00382">
    <property type="entry name" value="AAA"/>
    <property type="match status" value="1"/>
</dbReference>
<dbReference type="InterPro" id="IPR027417">
    <property type="entry name" value="P-loop_NTPase"/>
</dbReference>
<evidence type="ECO:0000313" key="3">
    <source>
        <dbReference type="Proteomes" id="UP000255508"/>
    </source>
</evidence>
<protein>
    <submittedName>
        <fullName evidence="2">AAA family ATPase</fullName>
    </submittedName>
</protein>
<name>A0A370DSA8_9GAMM</name>
<dbReference type="PANTHER" id="PTHR42759">
    <property type="entry name" value="MOXR FAMILY PROTEIN"/>
    <property type="match status" value="1"/>
</dbReference>
<dbReference type="AlphaFoldDB" id="A0A370DSA8"/>
<dbReference type="InterPro" id="IPR050764">
    <property type="entry name" value="CbbQ/NirQ/NorQ/GpvN"/>
</dbReference>
<dbReference type="PANTHER" id="PTHR42759:SF1">
    <property type="entry name" value="MAGNESIUM-CHELATASE SUBUNIT CHLD"/>
    <property type="match status" value="1"/>
</dbReference>
<dbReference type="SUPFAM" id="SSF52540">
    <property type="entry name" value="P-loop containing nucleoside triphosphate hydrolases"/>
    <property type="match status" value="1"/>
</dbReference>
<gene>
    <name evidence="2" type="ORF">DIZ79_15105</name>
</gene>
<evidence type="ECO:0000259" key="1">
    <source>
        <dbReference type="SMART" id="SM00382"/>
    </source>
</evidence>
<dbReference type="InterPro" id="IPR003593">
    <property type="entry name" value="AAA+_ATPase"/>
</dbReference>
<dbReference type="GO" id="GO:0005524">
    <property type="term" value="F:ATP binding"/>
    <property type="evidence" value="ECO:0007669"/>
    <property type="project" value="InterPro"/>
</dbReference>
<dbReference type="CDD" id="cd00009">
    <property type="entry name" value="AAA"/>
    <property type="match status" value="1"/>
</dbReference>